<dbReference type="SMART" id="SM00304">
    <property type="entry name" value="HAMP"/>
    <property type="match status" value="1"/>
</dbReference>
<dbReference type="Proteomes" id="UP000674234">
    <property type="component" value="Unassembled WGS sequence"/>
</dbReference>
<evidence type="ECO:0000256" key="6">
    <source>
        <dbReference type="ARBA" id="ARBA00022475"/>
    </source>
</evidence>
<keyword evidence="13" id="KW-0067">ATP-binding</keyword>
<keyword evidence="26" id="KW-1185">Reference proteome</keyword>
<evidence type="ECO:0000256" key="9">
    <source>
        <dbReference type="ARBA" id="ARBA00022692"/>
    </source>
</evidence>
<feature type="domain" description="HAMP" evidence="24">
    <location>
        <begin position="73"/>
        <end position="126"/>
    </location>
</feature>
<name>A0A940WLN4_9ACTN</name>
<dbReference type="Gene3D" id="1.10.287.130">
    <property type="match status" value="1"/>
</dbReference>
<evidence type="ECO:0000256" key="2">
    <source>
        <dbReference type="ARBA" id="ARBA00001936"/>
    </source>
</evidence>
<evidence type="ECO:0000259" key="23">
    <source>
        <dbReference type="PROSITE" id="PS50109"/>
    </source>
</evidence>
<dbReference type="InterPro" id="IPR004358">
    <property type="entry name" value="Sig_transdc_His_kin-like_C"/>
</dbReference>
<dbReference type="Pfam" id="PF02518">
    <property type="entry name" value="HATPase_c"/>
    <property type="match status" value="1"/>
</dbReference>
<keyword evidence="9" id="KW-0812">Transmembrane</keyword>
<keyword evidence="17" id="KW-0902">Two-component regulatory system</keyword>
<evidence type="ECO:0000256" key="13">
    <source>
        <dbReference type="ARBA" id="ARBA00022840"/>
    </source>
</evidence>
<dbReference type="PANTHER" id="PTHR44936:SF9">
    <property type="entry name" value="SENSOR PROTEIN CREC"/>
    <property type="match status" value="1"/>
</dbReference>
<dbReference type="GO" id="GO:0004721">
    <property type="term" value="F:phosphoprotein phosphatase activity"/>
    <property type="evidence" value="ECO:0007669"/>
    <property type="project" value="UniProtKB-KW"/>
</dbReference>
<dbReference type="PROSITE" id="PS50885">
    <property type="entry name" value="HAMP"/>
    <property type="match status" value="1"/>
</dbReference>
<dbReference type="SUPFAM" id="SSF47384">
    <property type="entry name" value="Homodimeric domain of signal transducing histidine kinase"/>
    <property type="match status" value="1"/>
</dbReference>
<proteinExistence type="predicted"/>
<evidence type="ECO:0000256" key="11">
    <source>
        <dbReference type="ARBA" id="ARBA00022777"/>
    </source>
</evidence>
<dbReference type="SMART" id="SM00387">
    <property type="entry name" value="HATPase_c"/>
    <property type="match status" value="1"/>
</dbReference>
<evidence type="ECO:0000256" key="18">
    <source>
        <dbReference type="ARBA" id="ARBA00023016"/>
    </source>
</evidence>
<dbReference type="CDD" id="cd00082">
    <property type="entry name" value="HisKA"/>
    <property type="match status" value="1"/>
</dbReference>
<dbReference type="InterPro" id="IPR005467">
    <property type="entry name" value="His_kinase_dom"/>
</dbReference>
<dbReference type="PRINTS" id="PR00344">
    <property type="entry name" value="BCTRLSENSOR"/>
</dbReference>
<keyword evidence="7" id="KW-0597">Phosphoprotein</keyword>
<evidence type="ECO:0000256" key="20">
    <source>
        <dbReference type="ARBA" id="ARBA00023211"/>
    </source>
</evidence>
<dbReference type="RefSeq" id="WP_210156930.1">
    <property type="nucleotide sequence ID" value="NZ_JAFCNB010000009.1"/>
</dbReference>
<dbReference type="SMART" id="SM00388">
    <property type="entry name" value="HisKA"/>
    <property type="match status" value="1"/>
</dbReference>
<evidence type="ECO:0000256" key="5">
    <source>
        <dbReference type="ARBA" id="ARBA00012438"/>
    </source>
</evidence>
<evidence type="ECO:0000256" key="19">
    <source>
        <dbReference type="ARBA" id="ARBA00023026"/>
    </source>
</evidence>
<evidence type="ECO:0000259" key="24">
    <source>
        <dbReference type="PROSITE" id="PS50885"/>
    </source>
</evidence>
<keyword evidence="18" id="KW-0346">Stress response</keyword>
<keyword evidence="16" id="KW-1133">Transmembrane helix</keyword>
<dbReference type="PROSITE" id="PS50109">
    <property type="entry name" value="HIS_KIN"/>
    <property type="match status" value="1"/>
</dbReference>
<dbReference type="Pfam" id="PF00512">
    <property type="entry name" value="HisKA"/>
    <property type="match status" value="1"/>
</dbReference>
<dbReference type="Gene3D" id="3.30.565.10">
    <property type="entry name" value="Histidine kinase-like ATPase, C-terminal domain"/>
    <property type="match status" value="1"/>
</dbReference>
<keyword evidence="8" id="KW-0808">Transferase</keyword>
<dbReference type="InterPro" id="IPR003594">
    <property type="entry name" value="HATPase_dom"/>
</dbReference>
<keyword evidence="10" id="KW-0547">Nucleotide-binding</keyword>
<keyword evidence="12" id="KW-0378">Hydrolase</keyword>
<comment type="cofactor">
    <cofactor evidence="3">
        <name>Mg(2+)</name>
        <dbReference type="ChEBI" id="CHEBI:18420"/>
    </cofactor>
</comment>
<evidence type="ECO:0000256" key="12">
    <source>
        <dbReference type="ARBA" id="ARBA00022801"/>
    </source>
</evidence>
<keyword evidence="14" id="KW-0460">Magnesium</keyword>
<dbReference type="CDD" id="cd00075">
    <property type="entry name" value="HATPase"/>
    <property type="match status" value="1"/>
</dbReference>
<dbReference type="PANTHER" id="PTHR44936">
    <property type="entry name" value="SENSOR PROTEIN CREC"/>
    <property type="match status" value="1"/>
</dbReference>
<gene>
    <name evidence="25" type="ORF">JOL79_17630</name>
</gene>
<evidence type="ECO:0000313" key="26">
    <source>
        <dbReference type="Proteomes" id="UP000674234"/>
    </source>
</evidence>
<protein>
    <recommendedName>
        <fullName evidence="21">Signal transduction histidine-protein kinase/phosphatase MprB</fullName>
        <ecNumber evidence="5">2.7.13.3</ecNumber>
    </recommendedName>
    <alternativeName>
        <fullName evidence="22">Mycobacterial persistence regulator B</fullName>
    </alternativeName>
</protein>
<evidence type="ECO:0000256" key="21">
    <source>
        <dbReference type="ARBA" id="ARBA00040454"/>
    </source>
</evidence>
<dbReference type="GO" id="GO:0005886">
    <property type="term" value="C:plasma membrane"/>
    <property type="evidence" value="ECO:0007669"/>
    <property type="project" value="UniProtKB-SubCell"/>
</dbReference>
<dbReference type="GO" id="GO:0000155">
    <property type="term" value="F:phosphorelay sensor kinase activity"/>
    <property type="evidence" value="ECO:0007669"/>
    <property type="project" value="InterPro"/>
</dbReference>
<comment type="cofactor">
    <cofactor evidence="2">
        <name>Mn(2+)</name>
        <dbReference type="ChEBI" id="CHEBI:29035"/>
    </cofactor>
</comment>
<dbReference type="SUPFAM" id="SSF55874">
    <property type="entry name" value="ATPase domain of HSP90 chaperone/DNA topoisomerase II/histidine kinase"/>
    <property type="match status" value="1"/>
</dbReference>
<keyword evidence="16" id="KW-0472">Membrane</keyword>
<dbReference type="AlphaFoldDB" id="A0A940WLN4"/>
<organism evidence="25 26">
    <name type="scientific">Microbispora oryzae</name>
    <dbReference type="NCBI Taxonomy" id="2806554"/>
    <lineage>
        <taxon>Bacteria</taxon>
        <taxon>Bacillati</taxon>
        <taxon>Actinomycetota</taxon>
        <taxon>Actinomycetes</taxon>
        <taxon>Streptosporangiales</taxon>
        <taxon>Streptosporangiaceae</taxon>
        <taxon>Microbispora</taxon>
    </lineage>
</organism>
<evidence type="ECO:0000256" key="14">
    <source>
        <dbReference type="ARBA" id="ARBA00022842"/>
    </source>
</evidence>
<keyword evidence="19" id="KW-0843">Virulence</keyword>
<evidence type="ECO:0000256" key="4">
    <source>
        <dbReference type="ARBA" id="ARBA00004651"/>
    </source>
</evidence>
<dbReference type="InterPro" id="IPR036097">
    <property type="entry name" value="HisK_dim/P_sf"/>
</dbReference>
<evidence type="ECO:0000313" key="25">
    <source>
        <dbReference type="EMBL" id="MBP2705637.1"/>
    </source>
</evidence>
<evidence type="ECO:0000256" key="16">
    <source>
        <dbReference type="ARBA" id="ARBA00022989"/>
    </source>
</evidence>
<keyword evidence="11 25" id="KW-0418">Kinase</keyword>
<feature type="domain" description="Histidine kinase" evidence="23">
    <location>
        <begin position="141"/>
        <end position="351"/>
    </location>
</feature>
<dbReference type="InterPro" id="IPR050980">
    <property type="entry name" value="2C_sensor_his_kinase"/>
</dbReference>
<dbReference type="InterPro" id="IPR003661">
    <property type="entry name" value="HisK_dim/P_dom"/>
</dbReference>
<evidence type="ECO:0000256" key="3">
    <source>
        <dbReference type="ARBA" id="ARBA00001946"/>
    </source>
</evidence>
<evidence type="ECO:0000256" key="15">
    <source>
        <dbReference type="ARBA" id="ARBA00022912"/>
    </source>
</evidence>
<comment type="caution">
    <text evidence="25">The sequence shown here is derived from an EMBL/GenBank/DDBJ whole genome shotgun (WGS) entry which is preliminary data.</text>
</comment>
<accession>A0A940WLN4</accession>
<evidence type="ECO:0000256" key="10">
    <source>
        <dbReference type="ARBA" id="ARBA00022741"/>
    </source>
</evidence>
<keyword evidence="15" id="KW-0904">Protein phosphatase</keyword>
<dbReference type="InterPro" id="IPR036890">
    <property type="entry name" value="HATPase_C_sf"/>
</dbReference>
<comment type="catalytic activity">
    <reaction evidence="1">
        <text>ATP + protein L-histidine = ADP + protein N-phospho-L-histidine.</text>
        <dbReference type="EC" id="2.7.13.3"/>
    </reaction>
</comment>
<evidence type="ECO:0000256" key="17">
    <source>
        <dbReference type="ARBA" id="ARBA00023012"/>
    </source>
</evidence>
<dbReference type="Pfam" id="PF00672">
    <property type="entry name" value="HAMP"/>
    <property type="match status" value="1"/>
</dbReference>
<sequence>MRAKILTIPRPRLLPRSIRPWMTPLIAVPAALFLALACSRAGVVPFGWSPRPALVQASALAGLSAWTVWRVTGRLKARIDAVRTALASVDGDDLGGRVPVPRGDDEVSRLAVTINDTFEALERTKRHSERLLARHRRFTADVSHELRTPLAGLRVRLEEARLRPDPALLPGLIDKALSDVDRLQAIIGDLLLLAALEGGRPGGDELVDLSHLAREEVARRADPLPVRLCLERGTFVRGCRIRLARLLTNLLDNAQRHATRTVRVEVRTAQGQGAVAELAVCDDGAGIPVNDLERIFERFAGADDGRTGGRESTGLGLAIAREIAHAHNGTLTAENTGTGGARFTLRLPLSRM</sequence>
<evidence type="ECO:0000256" key="22">
    <source>
        <dbReference type="ARBA" id="ARBA00041776"/>
    </source>
</evidence>
<keyword evidence="20" id="KW-0464">Manganese</keyword>
<dbReference type="InterPro" id="IPR003660">
    <property type="entry name" value="HAMP_dom"/>
</dbReference>
<reference evidence="25" key="1">
    <citation type="submission" date="2021-02" db="EMBL/GenBank/DDBJ databases">
        <title>Draft genome sequence of Microbispora sp. RL4-1S isolated from rice leaves in Thailand.</title>
        <authorList>
            <person name="Muangham S."/>
            <person name="Duangmal K."/>
        </authorList>
    </citation>
    <scope>NUCLEOTIDE SEQUENCE</scope>
    <source>
        <strain evidence="25">RL4-1S</strain>
    </source>
</reference>
<comment type="subcellular location">
    <subcellularLocation>
        <location evidence="4">Cell membrane</location>
        <topology evidence="4">Multi-pass membrane protein</topology>
    </subcellularLocation>
</comment>
<dbReference type="EMBL" id="JAFCNB010000009">
    <property type="protein sequence ID" value="MBP2705637.1"/>
    <property type="molecule type" value="Genomic_DNA"/>
</dbReference>
<keyword evidence="6" id="KW-1003">Cell membrane</keyword>
<evidence type="ECO:0000256" key="7">
    <source>
        <dbReference type="ARBA" id="ARBA00022553"/>
    </source>
</evidence>
<dbReference type="GO" id="GO:0005524">
    <property type="term" value="F:ATP binding"/>
    <property type="evidence" value="ECO:0007669"/>
    <property type="project" value="UniProtKB-KW"/>
</dbReference>
<evidence type="ECO:0000256" key="8">
    <source>
        <dbReference type="ARBA" id="ARBA00022679"/>
    </source>
</evidence>
<evidence type="ECO:0000256" key="1">
    <source>
        <dbReference type="ARBA" id="ARBA00000085"/>
    </source>
</evidence>
<dbReference type="EC" id="2.7.13.3" evidence="5"/>